<dbReference type="EMBL" id="CP048222">
    <property type="protein sequence ID" value="QHT68524.1"/>
    <property type="molecule type" value="Genomic_DNA"/>
</dbReference>
<evidence type="ECO:0000259" key="6">
    <source>
        <dbReference type="PROSITE" id="PS51007"/>
    </source>
</evidence>
<feature type="domain" description="Cytochrome c" evidence="6">
    <location>
        <begin position="329"/>
        <end position="503"/>
    </location>
</feature>
<protein>
    <submittedName>
        <fullName evidence="7">DUF1553 domain-containing protein</fullName>
    </submittedName>
</protein>
<dbReference type="InterPro" id="IPR022655">
    <property type="entry name" value="DUF1553"/>
</dbReference>
<dbReference type="GO" id="GO:0009055">
    <property type="term" value="F:electron transfer activity"/>
    <property type="evidence" value="ECO:0007669"/>
    <property type="project" value="InterPro"/>
</dbReference>
<reference evidence="7 8" key="1">
    <citation type="submission" date="2020-01" db="EMBL/GenBank/DDBJ databases">
        <authorList>
            <person name="Kim M.K."/>
        </authorList>
    </citation>
    <scope>NUCLEOTIDE SEQUENCE [LARGE SCALE GENOMIC DNA]</scope>
    <source>
        <strain evidence="7 8">172606-1</strain>
    </source>
</reference>
<organism evidence="7 8">
    <name type="scientific">Rhodocytophaga rosea</name>
    <dbReference type="NCBI Taxonomy" id="2704465"/>
    <lineage>
        <taxon>Bacteria</taxon>
        <taxon>Pseudomonadati</taxon>
        <taxon>Bacteroidota</taxon>
        <taxon>Cytophagia</taxon>
        <taxon>Cytophagales</taxon>
        <taxon>Rhodocytophagaceae</taxon>
        <taxon>Rhodocytophaga</taxon>
    </lineage>
</organism>
<evidence type="ECO:0000256" key="3">
    <source>
        <dbReference type="ARBA" id="ARBA00023004"/>
    </source>
</evidence>
<dbReference type="InterPro" id="IPR011429">
    <property type="entry name" value="Cyt_c_Planctomycete-type"/>
</dbReference>
<dbReference type="Pfam" id="PF07583">
    <property type="entry name" value="PSCyt2"/>
    <property type="match status" value="1"/>
</dbReference>
<dbReference type="Pfam" id="PF07635">
    <property type="entry name" value="PSCyt1"/>
    <property type="match status" value="1"/>
</dbReference>
<dbReference type="PANTHER" id="PTHR35889">
    <property type="entry name" value="CYCLOINULO-OLIGOSACCHARIDE FRUCTANOTRANSFERASE-RELATED"/>
    <property type="match status" value="1"/>
</dbReference>
<dbReference type="SUPFAM" id="SSF46626">
    <property type="entry name" value="Cytochrome c"/>
    <property type="match status" value="1"/>
</dbReference>
<dbReference type="PROSITE" id="PS51257">
    <property type="entry name" value="PROKAR_LIPOPROTEIN"/>
    <property type="match status" value="1"/>
</dbReference>
<dbReference type="InterPro" id="IPR036909">
    <property type="entry name" value="Cyt_c-like_dom_sf"/>
</dbReference>
<dbReference type="PROSITE" id="PS51007">
    <property type="entry name" value="CYTC"/>
    <property type="match status" value="1"/>
</dbReference>
<evidence type="ECO:0000313" key="7">
    <source>
        <dbReference type="EMBL" id="QHT68524.1"/>
    </source>
</evidence>
<dbReference type="KEGG" id="rhoz:GXP67_18690"/>
<evidence type="ECO:0000256" key="5">
    <source>
        <dbReference type="SAM" id="Coils"/>
    </source>
</evidence>
<sequence length="1070" mass="121840">MACHFRKLLLIVLAALYGCNQVTIPENIAQAKQNLPDKIDFNLHVKPILSDRCFACHGPDKNKREEDLRLDIAEGAFAALKSGHGKAIVPGSLHNSEVVRRILSENPEERMPPASSNLSLTPEESATLIKWIEQGAEYKPHWAFIPPTKPEVPLAKNKSWKSNNPIDNFVQATLENKNLSPAPEADKERLLRRVTMDLTGLPPTIAEIDAFLTDNSPDAYEKVVDRLLTTDAFAERMAMEWMDVARYADSHGMHADGWRMMWPWRDWVIKAFKNNMPYDQFSTWQIAGDLLPNATKEQILATAFNRNHPMTAEGGVIDEEFRLKYVFDRTSTIGTAFLALTVECAQCHDHKFDPISQKDYYSLSAFFNNVKELGMTGDDGNYGPMLLLPDETTEKKLAALDKQIQDKEKEIELSAEKADQIHQFISNKYPAPESPAAYLPFDKTATTTRKEGEKELIIDGSPQCYSSGTPELVNGKRGKALLFNDEYDEVFLKKVGAYEMNEAFSVGMWINTSKLEKGKTQTLIGNTGNKNNFWRGWEFYLDTANHLSVRLIHSLPHNYLHVSTLESIPLDTWTHVAFTYEGSGKASGVKLYMNGEKVSTANNYDRLYKTIRTIDDVKHLAQERPLKIGKSYRVFTGEYGIFKGMIDEVSLFNRQISTFEIKKLVKPEAQPEGSSAQEYLTFRNSHYQALQQELKELRHDRIKAINQVPEIMVMEEMKQTRPAFVLNRGQYDSPKEKVNPATPQSVMSFPENLPKNRLGLSKWLFDARNPLTARVTVNRYWQLFFGQGLVKTSHDFGNQGNLPSHPELLDWLAITFRESGWDVKKLMKLIAMSATYRQNSRADKQLLETDPDNKFLARGPKYRLPAEMIRDNALAASGLLVRWVGGESVKPYQPEGLWTEKNNFSHMLFDYVPSKGDSLYRRSMYSFIRRTSPHPAMVAFDATARDVCMVKRETTNTPLQALVLLNDPQFVEAARVMAIRLQKEGDELEQQLELAFRLTTGRKPKEKEIEVLKQLYQSQYTQFTHNTNQAEELLGVGEYKQEDGIDKAKTAALAMVASTLFNHDESYMKR</sequence>
<dbReference type="SUPFAM" id="SSF49899">
    <property type="entry name" value="Concanavalin A-like lectins/glucanases"/>
    <property type="match status" value="1"/>
</dbReference>
<keyword evidence="8" id="KW-1185">Reference proteome</keyword>
<proteinExistence type="predicted"/>
<dbReference type="GO" id="GO:0046872">
    <property type="term" value="F:metal ion binding"/>
    <property type="evidence" value="ECO:0007669"/>
    <property type="project" value="UniProtKB-KW"/>
</dbReference>
<evidence type="ECO:0000313" key="8">
    <source>
        <dbReference type="Proteomes" id="UP000480178"/>
    </source>
</evidence>
<evidence type="ECO:0000256" key="2">
    <source>
        <dbReference type="ARBA" id="ARBA00022723"/>
    </source>
</evidence>
<evidence type="ECO:0000256" key="4">
    <source>
        <dbReference type="PROSITE-ProRule" id="PRU00433"/>
    </source>
</evidence>
<name>A0A6C0GL30_9BACT</name>
<dbReference type="InterPro" id="IPR013320">
    <property type="entry name" value="ConA-like_dom_sf"/>
</dbReference>
<dbReference type="RefSeq" id="WP_162444535.1">
    <property type="nucleotide sequence ID" value="NZ_CP048222.1"/>
</dbReference>
<dbReference type="Gene3D" id="2.60.120.200">
    <property type="match status" value="1"/>
</dbReference>
<keyword evidence="1 4" id="KW-0349">Heme</keyword>
<accession>A0A6C0GL30</accession>
<dbReference type="Pfam" id="PF07587">
    <property type="entry name" value="PSD1"/>
    <property type="match status" value="1"/>
</dbReference>
<dbReference type="GO" id="GO:0005975">
    <property type="term" value="P:carbohydrate metabolic process"/>
    <property type="evidence" value="ECO:0007669"/>
    <property type="project" value="UniProtKB-ARBA"/>
</dbReference>
<keyword evidence="5" id="KW-0175">Coiled coil</keyword>
<keyword evidence="3 4" id="KW-0408">Iron</keyword>
<dbReference type="Proteomes" id="UP000480178">
    <property type="component" value="Chromosome"/>
</dbReference>
<dbReference type="InterPro" id="IPR011444">
    <property type="entry name" value="DUF1549"/>
</dbReference>
<dbReference type="GO" id="GO:0004553">
    <property type="term" value="F:hydrolase activity, hydrolyzing O-glycosyl compounds"/>
    <property type="evidence" value="ECO:0007669"/>
    <property type="project" value="UniProtKB-ARBA"/>
</dbReference>
<keyword evidence="2 4" id="KW-0479">Metal-binding</keyword>
<dbReference type="AlphaFoldDB" id="A0A6C0GL30"/>
<dbReference type="Pfam" id="PF13385">
    <property type="entry name" value="Laminin_G_3"/>
    <property type="match status" value="1"/>
</dbReference>
<dbReference type="InterPro" id="IPR009056">
    <property type="entry name" value="Cyt_c-like_dom"/>
</dbReference>
<dbReference type="GO" id="GO:0020037">
    <property type="term" value="F:heme binding"/>
    <property type="evidence" value="ECO:0007669"/>
    <property type="project" value="InterPro"/>
</dbReference>
<dbReference type="PANTHER" id="PTHR35889:SF3">
    <property type="entry name" value="F-BOX DOMAIN-CONTAINING PROTEIN"/>
    <property type="match status" value="1"/>
</dbReference>
<feature type="coiled-coil region" evidence="5">
    <location>
        <begin position="390"/>
        <end position="417"/>
    </location>
</feature>
<gene>
    <name evidence="7" type="ORF">GXP67_18690</name>
</gene>
<evidence type="ECO:0000256" key="1">
    <source>
        <dbReference type="ARBA" id="ARBA00022617"/>
    </source>
</evidence>